<keyword evidence="6" id="KW-0812">Transmembrane</keyword>
<dbReference type="Gene3D" id="3.30.565.10">
    <property type="entry name" value="Histidine kinase-like ATPase, C-terminal domain"/>
    <property type="match status" value="1"/>
</dbReference>
<keyword evidence="3" id="KW-0808">Transferase</keyword>
<feature type="transmembrane region" description="Helical" evidence="6">
    <location>
        <begin position="379"/>
        <end position="400"/>
    </location>
</feature>
<dbReference type="GO" id="GO:0004673">
    <property type="term" value="F:protein histidine kinase activity"/>
    <property type="evidence" value="ECO:0007669"/>
    <property type="project" value="UniProtKB-EC"/>
</dbReference>
<reference evidence="8 9" key="1">
    <citation type="submission" date="2016-09" db="EMBL/GenBank/DDBJ databases">
        <authorList>
            <person name="Capua I."/>
            <person name="De Benedictis P."/>
            <person name="Joannis T."/>
            <person name="Lombin L.H."/>
            <person name="Cattoli G."/>
        </authorList>
    </citation>
    <scope>NUCLEOTIDE SEQUENCE [LARGE SCALE GENOMIC DNA]</scope>
    <source>
        <strain evidence="8 9">ANC 4671</strain>
    </source>
</reference>
<dbReference type="Pfam" id="PF02518">
    <property type="entry name" value="HATPase_c"/>
    <property type="match status" value="1"/>
</dbReference>
<dbReference type="AlphaFoldDB" id="A0A1E7RD75"/>
<dbReference type="GO" id="GO:0000160">
    <property type="term" value="P:phosphorelay signal transduction system"/>
    <property type="evidence" value="ECO:0007669"/>
    <property type="project" value="UniProtKB-KW"/>
</dbReference>
<keyword evidence="5" id="KW-0902">Two-component regulatory system</keyword>
<dbReference type="PANTHER" id="PTHR24421:SF10">
    <property type="entry name" value="NITRATE_NITRITE SENSOR PROTEIN NARQ"/>
    <property type="match status" value="1"/>
</dbReference>
<sequence>MQQNQSRRYCSITRYIIKFLYCICLGMLLILVKPSYAQSNLQLGNCTAHIQNMYIAKGIGKDHLQRPENGWLKIKTFPDFVDSHWKNYSGNIWYKIQLNYDCPVQQHNPVMLVINRINVTGEIFINDDLLWQDQSLVEPLSRSWNMPRYWNIPASSLKKGENTLWIRVISVPTQSSGLGKVFIGNPKEIMPKFQEFWYEQRVLTFFNLIFSLTLGIVALIIWLFHHQEKVFGWFALTSLAWVLFLSGHLISYTPAGLNQIQFTFLNLIILNFYSVFFCFYAWRLARVTFPKIEKILWIFLLTITFIPLLPFDQYQNTLLFIYFFTGILILFANFISFQCIAWKVKQIESTLLAYIFIIYIFISIHDLYGFFFIKNQENLLFPYTGPITTFFIAIILGLRLSKNIKEISRFNKVLEENIIQTRSELTNSLTTQYKLELINIKLQERINLAHDLHDGLGGSLVRSMALIDQSKVNLSNEQFLSMLKLLRDDLRQIIDSGSSVDAKIPKTPILWGAPIRYRFSQLFDEMDIYSYWHFPNQWEIKPSPLECLTLLRVAEESLTNIIKHSQATQVKVQMFYNDQQQLILEIQDNGIGFDPALVQQSGLSIGIRSMNIRLEKINAKMKIDSQAGRTIIQVIKSFNTPKVNLL</sequence>
<feature type="transmembrane region" description="Helical" evidence="6">
    <location>
        <begin position="231"/>
        <end position="250"/>
    </location>
</feature>
<comment type="catalytic activity">
    <reaction evidence="1">
        <text>ATP + protein L-histidine = ADP + protein N-phospho-L-histidine.</text>
        <dbReference type="EC" id="2.7.13.3"/>
    </reaction>
</comment>
<evidence type="ECO:0000313" key="9">
    <source>
        <dbReference type="Proteomes" id="UP000185895"/>
    </source>
</evidence>
<dbReference type="CDD" id="cd16917">
    <property type="entry name" value="HATPase_UhpB-NarQ-NarX-like"/>
    <property type="match status" value="1"/>
</dbReference>
<dbReference type="InterPro" id="IPR003594">
    <property type="entry name" value="HATPase_dom"/>
</dbReference>
<dbReference type="SUPFAM" id="SSF55874">
    <property type="entry name" value="ATPase domain of HSP90 chaperone/DNA topoisomerase II/histidine kinase"/>
    <property type="match status" value="1"/>
</dbReference>
<keyword evidence="6" id="KW-1133">Transmembrane helix</keyword>
<dbReference type="InterPro" id="IPR050482">
    <property type="entry name" value="Sensor_HK_TwoCompSys"/>
</dbReference>
<dbReference type="InterPro" id="IPR036890">
    <property type="entry name" value="HATPase_C_sf"/>
</dbReference>
<feature type="transmembrane region" description="Helical" evidence="6">
    <location>
        <begin position="262"/>
        <end position="282"/>
    </location>
</feature>
<feature type="transmembrane region" description="Helical" evidence="6">
    <location>
        <begin position="294"/>
        <end position="311"/>
    </location>
</feature>
<evidence type="ECO:0000256" key="5">
    <source>
        <dbReference type="ARBA" id="ARBA00023012"/>
    </source>
</evidence>
<name>A0A1E7RD75_9GAMM</name>
<feature type="transmembrane region" description="Helical" evidence="6">
    <location>
        <begin position="12"/>
        <end position="32"/>
    </location>
</feature>
<proteinExistence type="predicted"/>
<protein>
    <recommendedName>
        <fullName evidence="2">histidine kinase</fullName>
        <ecNumber evidence="2">2.7.13.3</ecNumber>
    </recommendedName>
</protein>
<dbReference type="EMBL" id="MKKK01000011">
    <property type="protein sequence ID" value="OEY97314.1"/>
    <property type="molecule type" value="Genomic_DNA"/>
</dbReference>
<dbReference type="SMART" id="SM00387">
    <property type="entry name" value="HATPase_c"/>
    <property type="match status" value="1"/>
</dbReference>
<evidence type="ECO:0000256" key="6">
    <source>
        <dbReference type="SAM" id="Phobius"/>
    </source>
</evidence>
<feature type="transmembrane region" description="Helical" evidence="6">
    <location>
        <begin position="317"/>
        <end position="339"/>
    </location>
</feature>
<feature type="transmembrane region" description="Helical" evidence="6">
    <location>
        <begin position="202"/>
        <end position="224"/>
    </location>
</feature>
<evidence type="ECO:0000256" key="1">
    <source>
        <dbReference type="ARBA" id="ARBA00000085"/>
    </source>
</evidence>
<keyword evidence="9" id="KW-1185">Reference proteome</keyword>
<dbReference type="InterPro" id="IPR008979">
    <property type="entry name" value="Galactose-bd-like_sf"/>
</dbReference>
<evidence type="ECO:0000259" key="7">
    <source>
        <dbReference type="SMART" id="SM00387"/>
    </source>
</evidence>
<dbReference type="PANTHER" id="PTHR24421">
    <property type="entry name" value="NITRATE/NITRITE SENSOR PROTEIN NARX-RELATED"/>
    <property type="match status" value="1"/>
</dbReference>
<dbReference type="STRING" id="1262585.BJI46_10545"/>
<gene>
    <name evidence="8" type="ORF">BJI46_10545</name>
</gene>
<evidence type="ECO:0000256" key="2">
    <source>
        <dbReference type="ARBA" id="ARBA00012438"/>
    </source>
</evidence>
<organism evidence="8 9">
    <name type="scientific">Acinetobacter qingfengensis</name>
    <dbReference type="NCBI Taxonomy" id="1262585"/>
    <lineage>
        <taxon>Bacteria</taxon>
        <taxon>Pseudomonadati</taxon>
        <taxon>Pseudomonadota</taxon>
        <taxon>Gammaproteobacteria</taxon>
        <taxon>Moraxellales</taxon>
        <taxon>Moraxellaceae</taxon>
        <taxon>Acinetobacter</taxon>
    </lineage>
</organism>
<keyword evidence="4 8" id="KW-0418">Kinase</keyword>
<accession>A0A1E7RD75</accession>
<feature type="domain" description="Histidine kinase/HSP90-like ATPase" evidence="7">
    <location>
        <begin position="545"/>
        <end position="640"/>
    </location>
</feature>
<evidence type="ECO:0000256" key="4">
    <source>
        <dbReference type="ARBA" id="ARBA00022777"/>
    </source>
</evidence>
<keyword evidence="6" id="KW-0472">Membrane</keyword>
<evidence type="ECO:0000256" key="3">
    <source>
        <dbReference type="ARBA" id="ARBA00022679"/>
    </source>
</evidence>
<comment type="caution">
    <text evidence="8">The sequence shown here is derived from an EMBL/GenBank/DDBJ whole genome shotgun (WGS) entry which is preliminary data.</text>
</comment>
<dbReference type="Proteomes" id="UP000185895">
    <property type="component" value="Unassembled WGS sequence"/>
</dbReference>
<feature type="transmembrane region" description="Helical" evidence="6">
    <location>
        <begin position="351"/>
        <end position="373"/>
    </location>
</feature>
<dbReference type="SUPFAM" id="SSF49785">
    <property type="entry name" value="Galactose-binding domain-like"/>
    <property type="match status" value="1"/>
</dbReference>
<dbReference type="EC" id="2.7.13.3" evidence="2"/>
<evidence type="ECO:0000313" key="8">
    <source>
        <dbReference type="EMBL" id="OEY97314.1"/>
    </source>
</evidence>